<evidence type="ECO:0000313" key="5">
    <source>
        <dbReference type="Proteomes" id="UP000294927"/>
    </source>
</evidence>
<evidence type="ECO:0000256" key="1">
    <source>
        <dbReference type="ARBA" id="ARBA00023125"/>
    </source>
</evidence>
<dbReference type="InterPro" id="IPR036271">
    <property type="entry name" value="Tet_transcr_reg_TetR-rel_C_sf"/>
</dbReference>
<dbReference type="PANTHER" id="PTHR30055">
    <property type="entry name" value="HTH-TYPE TRANSCRIPTIONAL REGULATOR RUTR"/>
    <property type="match status" value="1"/>
</dbReference>
<dbReference type="AlphaFoldDB" id="A0A4R7W3F3"/>
<dbReference type="InterPro" id="IPR041678">
    <property type="entry name" value="TetR_C_16"/>
</dbReference>
<dbReference type="OrthoDB" id="3210235at2"/>
<dbReference type="InterPro" id="IPR001647">
    <property type="entry name" value="HTH_TetR"/>
</dbReference>
<name>A0A4R7W3F3_9PSEU</name>
<dbReference type="Pfam" id="PF17920">
    <property type="entry name" value="TetR_C_16"/>
    <property type="match status" value="1"/>
</dbReference>
<dbReference type="InterPro" id="IPR050109">
    <property type="entry name" value="HTH-type_TetR-like_transc_reg"/>
</dbReference>
<comment type="caution">
    <text evidence="4">The sequence shown here is derived from an EMBL/GenBank/DDBJ whole genome shotgun (WGS) entry which is preliminary data.</text>
</comment>
<dbReference type="Proteomes" id="UP000294927">
    <property type="component" value="Unassembled WGS sequence"/>
</dbReference>
<organism evidence="4 5">
    <name type="scientific">Actinophytocola oryzae</name>
    <dbReference type="NCBI Taxonomy" id="502181"/>
    <lineage>
        <taxon>Bacteria</taxon>
        <taxon>Bacillati</taxon>
        <taxon>Actinomycetota</taxon>
        <taxon>Actinomycetes</taxon>
        <taxon>Pseudonocardiales</taxon>
        <taxon>Pseudonocardiaceae</taxon>
    </lineage>
</organism>
<dbReference type="InterPro" id="IPR009057">
    <property type="entry name" value="Homeodomain-like_sf"/>
</dbReference>
<feature type="DNA-binding region" description="H-T-H motif" evidence="2">
    <location>
        <begin position="39"/>
        <end position="58"/>
    </location>
</feature>
<dbReference type="PROSITE" id="PS50977">
    <property type="entry name" value="HTH_TETR_2"/>
    <property type="match status" value="1"/>
</dbReference>
<keyword evidence="5" id="KW-1185">Reference proteome</keyword>
<protein>
    <submittedName>
        <fullName evidence="4">TetR family transcriptional regulator</fullName>
    </submittedName>
</protein>
<dbReference type="GO" id="GO:0003700">
    <property type="term" value="F:DNA-binding transcription factor activity"/>
    <property type="evidence" value="ECO:0007669"/>
    <property type="project" value="TreeGrafter"/>
</dbReference>
<dbReference type="SUPFAM" id="SSF48498">
    <property type="entry name" value="Tetracyclin repressor-like, C-terminal domain"/>
    <property type="match status" value="1"/>
</dbReference>
<dbReference type="RefSeq" id="WP_133901425.1">
    <property type="nucleotide sequence ID" value="NZ_SOCP01000002.1"/>
</dbReference>
<reference evidence="4 5" key="1">
    <citation type="submission" date="2019-03" db="EMBL/GenBank/DDBJ databases">
        <title>Genomic Encyclopedia of Archaeal and Bacterial Type Strains, Phase II (KMG-II): from individual species to whole genera.</title>
        <authorList>
            <person name="Goeker M."/>
        </authorList>
    </citation>
    <scope>NUCLEOTIDE SEQUENCE [LARGE SCALE GENOMIC DNA]</scope>
    <source>
        <strain evidence="4 5">DSM 45499</strain>
    </source>
</reference>
<proteinExistence type="predicted"/>
<dbReference type="GO" id="GO:0000976">
    <property type="term" value="F:transcription cis-regulatory region binding"/>
    <property type="evidence" value="ECO:0007669"/>
    <property type="project" value="TreeGrafter"/>
</dbReference>
<dbReference type="EMBL" id="SOCP01000002">
    <property type="protein sequence ID" value="TDV56147.1"/>
    <property type="molecule type" value="Genomic_DNA"/>
</dbReference>
<evidence type="ECO:0000259" key="3">
    <source>
        <dbReference type="PROSITE" id="PS50977"/>
    </source>
</evidence>
<evidence type="ECO:0000313" key="4">
    <source>
        <dbReference type="EMBL" id="TDV56147.1"/>
    </source>
</evidence>
<dbReference type="Pfam" id="PF00440">
    <property type="entry name" value="TetR_N"/>
    <property type="match status" value="1"/>
</dbReference>
<feature type="domain" description="HTH tetR-type" evidence="3">
    <location>
        <begin position="16"/>
        <end position="76"/>
    </location>
</feature>
<sequence length="192" mass="20582">MVTDASPRHAPPVATGGTRQAILKAARRRFTHGEFAEVGLREIAQDSGVSAALIVKYFGSKENLFAEAVSFETEATALLDRDTEHLGEHLVRTLLDLHDHAESDPFLRAVMAACRPNGTHFAETFQQHFAEPLAARLAGQDVPLRTAMICAHLTGLGAVRRAVKLPGVTALTADEIVAAFGPLLQALITPCP</sequence>
<dbReference type="SUPFAM" id="SSF46689">
    <property type="entry name" value="Homeodomain-like"/>
    <property type="match status" value="1"/>
</dbReference>
<keyword evidence="1 2" id="KW-0238">DNA-binding</keyword>
<dbReference type="Gene3D" id="1.10.357.10">
    <property type="entry name" value="Tetracycline Repressor, domain 2"/>
    <property type="match status" value="1"/>
</dbReference>
<dbReference type="PANTHER" id="PTHR30055:SF235">
    <property type="entry name" value="TRANSCRIPTIONAL REGULATORY PROTEIN"/>
    <property type="match status" value="1"/>
</dbReference>
<gene>
    <name evidence="4" type="ORF">CLV71_102213</name>
</gene>
<accession>A0A4R7W3F3</accession>
<evidence type="ECO:0000256" key="2">
    <source>
        <dbReference type="PROSITE-ProRule" id="PRU00335"/>
    </source>
</evidence>